<feature type="compositionally biased region" description="Basic residues" evidence="5">
    <location>
        <begin position="1"/>
        <end position="11"/>
    </location>
</feature>
<protein>
    <recommendedName>
        <fullName evidence="2">Structural maintenance of chromosomes protein 5</fullName>
    </recommendedName>
</protein>
<accession>A0A9W4U2Q6</accession>
<evidence type="ECO:0000256" key="5">
    <source>
        <dbReference type="SAM" id="MobiDB-lite"/>
    </source>
</evidence>
<dbReference type="AlphaFoldDB" id="A0A9W4U2Q6"/>
<dbReference type="GO" id="GO:0000724">
    <property type="term" value="P:double-strand break repair via homologous recombination"/>
    <property type="evidence" value="ECO:0007669"/>
    <property type="project" value="TreeGrafter"/>
</dbReference>
<comment type="caution">
    <text evidence="7">The sequence shown here is derived from an EMBL/GenBank/DDBJ whole genome shotgun (WGS) entry which is preliminary data.</text>
</comment>
<dbReference type="InterPro" id="IPR027417">
    <property type="entry name" value="P-loop_NTPase"/>
</dbReference>
<dbReference type="OrthoDB" id="10254973at2759"/>
<evidence type="ECO:0000313" key="7">
    <source>
        <dbReference type="EMBL" id="CAI6261297.1"/>
    </source>
</evidence>
<proteinExistence type="inferred from homology"/>
<name>A0A9W4U2Q6_9PLEO</name>
<evidence type="ECO:0000256" key="4">
    <source>
        <dbReference type="SAM" id="Coils"/>
    </source>
</evidence>
<dbReference type="Pfam" id="PF02463">
    <property type="entry name" value="SMC_N"/>
    <property type="match status" value="1"/>
</dbReference>
<evidence type="ECO:0000256" key="1">
    <source>
        <dbReference type="ARBA" id="ARBA00010171"/>
    </source>
</evidence>
<evidence type="ECO:0000256" key="3">
    <source>
        <dbReference type="ARBA" id="ARBA00023054"/>
    </source>
</evidence>
<organism evidence="7 8">
    <name type="scientific">Periconia digitata</name>
    <dbReference type="NCBI Taxonomy" id="1303443"/>
    <lineage>
        <taxon>Eukaryota</taxon>
        <taxon>Fungi</taxon>
        <taxon>Dikarya</taxon>
        <taxon>Ascomycota</taxon>
        <taxon>Pezizomycotina</taxon>
        <taxon>Dothideomycetes</taxon>
        <taxon>Pleosporomycetidae</taxon>
        <taxon>Pleosporales</taxon>
        <taxon>Massarineae</taxon>
        <taxon>Periconiaceae</taxon>
        <taxon>Periconia</taxon>
    </lineage>
</organism>
<dbReference type="Gene3D" id="3.40.50.300">
    <property type="entry name" value="P-loop containing nucleotide triphosphate hydrolases"/>
    <property type="match status" value="2"/>
</dbReference>
<gene>
    <name evidence="7" type="ORF">PDIGIT_LOCUS1359</name>
</gene>
<evidence type="ECO:0000313" key="8">
    <source>
        <dbReference type="Proteomes" id="UP001152607"/>
    </source>
</evidence>
<reference evidence="7" key="1">
    <citation type="submission" date="2023-01" db="EMBL/GenBank/DDBJ databases">
        <authorList>
            <person name="Van Ghelder C."/>
            <person name="Rancurel C."/>
        </authorList>
    </citation>
    <scope>NUCLEOTIDE SEQUENCE</scope>
    <source>
        <strain evidence="7">CNCM I-4278</strain>
    </source>
</reference>
<keyword evidence="8" id="KW-1185">Reference proteome</keyword>
<dbReference type="EMBL" id="CAOQHR010000001">
    <property type="protein sequence ID" value="CAI6261297.1"/>
    <property type="molecule type" value="Genomic_DNA"/>
</dbReference>
<feature type="coiled-coil region" evidence="4">
    <location>
        <begin position="662"/>
        <end position="748"/>
    </location>
</feature>
<dbReference type="InterPro" id="IPR003395">
    <property type="entry name" value="RecF/RecN/SMC_N"/>
</dbReference>
<feature type="domain" description="RecF/RecN/SMC N-terminal" evidence="6">
    <location>
        <begin position="51"/>
        <end position="1050"/>
    </location>
</feature>
<dbReference type="GO" id="GO:0005634">
    <property type="term" value="C:nucleus"/>
    <property type="evidence" value="ECO:0007669"/>
    <property type="project" value="TreeGrafter"/>
</dbReference>
<dbReference type="SUPFAM" id="SSF52540">
    <property type="entry name" value="P-loop containing nucleoside triphosphate hydrolases"/>
    <property type="match status" value="1"/>
</dbReference>
<evidence type="ECO:0000256" key="2">
    <source>
        <dbReference type="ARBA" id="ARBA00018687"/>
    </source>
</evidence>
<dbReference type="Proteomes" id="UP001152607">
    <property type="component" value="Unassembled WGS sequence"/>
</dbReference>
<evidence type="ECO:0000259" key="6">
    <source>
        <dbReference type="Pfam" id="PF02463"/>
    </source>
</evidence>
<dbReference type="GO" id="GO:0030915">
    <property type="term" value="C:Smc5-Smc6 complex"/>
    <property type="evidence" value="ECO:0007669"/>
    <property type="project" value="TreeGrafter"/>
</dbReference>
<feature type="compositionally biased region" description="Basic and acidic residues" evidence="5">
    <location>
        <begin position="36"/>
        <end position="46"/>
    </location>
</feature>
<feature type="coiled-coil region" evidence="4">
    <location>
        <begin position="209"/>
        <end position="327"/>
    </location>
</feature>
<dbReference type="GO" id="GO:0003697">
    <property type="term" value="F:single-stranded DNA binding"/>
    <property type="evidence" value="ECO:0007669"/>
    <property type="project" value="TreeGrafter"/>
</dbReference>
<comment type="similarity">
    <text evidence="1">Belongs to the SMC family. SMC5 subfamily.</text>
</comment>
<dbReference type="PANTHER" id="PTHR45916">
    <property type="entry name" value="STRUCTURAL MAINTENANCE OF CHROMOSOMES PROTEIN 5"/>
    <property type="match status" value="1"/>
</dbReference>
<feature type="coiled-coil region" evidence="4">
    <location>
        <begin position="892"/>
        <end position="926"/>
    </location>
</feature>
<sequence>MSAVRKNRKRPVAALSDGDQDSDDSQTSAGSKRSRRDAPEEVHDSHIPGSLVRVKLTNFVTYTAAEFNLGPSLNMIIGPNGTGKSTLVCAICLGLGWSPQNLGRAKDIGEFVKHGQSDAEIEIELAAAPGDSSNPIVRRLIRKEGNKSMFFIHKRPVPQKEVVALARSFSIQIDNLCQFLPQDRVVEFARLDPIALLRETQRAAAPAKMVEWHDQLKQLRTNEKSLEAENQDKAETLKRLQIKQNATREDVERWNERVELTEKSQMLEKCRPIIAAKLLQDELRQIKAELVTHKNELRNYEAEVEPLQRSQEETEQYRDRVAEVANSRKQRFEAGQGAVKSFATKIDAQHQVMEAVATEIEGEKQIDKQRNQDFKRVEMEIRTLQTTLDDGTPEYDASGFESRQKDIRTRKSALDRRQVELVDNLKRLRPQVEANKQSQTEKIAARKQLDTQMGKKGEILRKMNEQMFRAWNWLEQNKASLQLHDDVYAPPILCCSIPDPDYASAVESQLRPPDLFAITCTNPHDAKIVQNKLVGTRENGGLELHKITIRTVPNVRPAPPVSREELHRLGFHSWIIDHIVGPDPVLNMLCNDAKLHASAFAPRTLSPAQFAAVQQSRIRKWVSGNEVCQISTRKEYGISSTNILQIKPAKYFTGQSVDTEEKDKLDAEILGLKHELELLKEQHQEYSAQHKDITDAIAQADAEKAEVQSEQEQIANRLANWQAIPRKIEGKEAKLETLKNAMAESHNLISSKQTKWEQASIKAAQFTLQYAKQVIQLRSQYEDFLEAEIRLIEANSEIDGYKSDNHTIRATLSMMRGEVERLDALKRHTTAKAKEQLGIANRIIQDVSAADQEAMHQYSNLPSADALDEEISRVMSRLELMSAGNPNAVKAFEKREEDIKSVEEALENSTQQLQATRDMIQEIRGKWEPRLDALANMISNGFAHNLHQIGCAGQVSVYKDEDFGKWAIQIQVRFRENESLSILDSHRQSGGERAVSTIFYLMALQDLARSPFRVVDEINQGMDPRNERMVHERMVDIACRERTSQYFLVTPKLLNNLKFHPKMKVHCIASGEHMPDQNTNLDFQRLAKVALRVRKNVVAAA</sequence>
<feature type="region of interest" description="Disordered" evidence="5">
    <location>
        <begin position="1"/>
        <end position="46"/>
    </location>
</feature>
<keyword evidence="3 4" id="KW-0175">Coiled coil</keyword>
<dbReference type="PANTHER" id="PTHR45916:SF1">
    <property type="entry name" value="STRUCTURAL MAINTENANCE OF CHROMOSOMES PROTEIN 5"/>
    <property type="match status" value="1"/>
</dbReference>